<gene>
    <name evidence="3" type="ORF">COB13_07495</name>
</gene>
<dbReference type="PANTHER" id="PTHR10422">
    <property type="entry name" value="CYTOCHROME C OXIDASE SUBUNIT 1"/>
    <property type="match status" value="1"/>
</dbReference>
<feature type="transmembrane region" description="Helical" evidence="1">
    <location>
        <begin position="725"/>
        <end position="743"/>
    </location>
</feature>
<feature type="transmembrane region" description="Helical" evidence="1">
    <location>
        <begin position="447"/>
        <end position="468"/>
    </location>
</feature>
<dbReference type="Pfam" id="PF00115">
    <property type="entry name" value="COX1"/>
    <property type="match status" value="1"/>
</dbReference>
<dbReference type="InterPro" id="IPR000883">
    <property type="entry name" value="Cyt_C_Oxase_1"/>
</dbReference>
<feature type="transmembrane region" description="Helical" evidence="1">
    <location>
        <begin position="631"/>
        <end position="654"/>
    </location>
</feature>
<keyword evidence="1" id="KW-0812">Transmembrane</keyword>
<comment type="caution">
    <text evidence="3">The sequence shown here is derived from an EMBL/GenBank/DDBJ whole genome shotgun (WGS) entry which is preliminary data.</text>
</comment>
<sequence>MHLTKRVWVALAIIFVLSFGVLGYIGKEIYQVAPPIAKAYKVNGSDRIIFTDRDVIIGQQAWQSIGGHSTGTVWGHGAYLAPDWSADWLHREAVALLEIYAQEQYGKAYEALTIGEQGSLKPQLVLEFRTNTYDPETGIVSISPQRAQAIDQMTAYYSALFSDAPEFESLREQYAIRNNPLPDAELRRQLSAFYFWSAWAASTERPDDVITYTNNWPHEPLVENKPSSTLLIWSIFSVLALIAGVAALIWHHATREGFDDDDEPLPESDPLENVTITKSMRATYKYFVVVVLLFLAQIGMGILTAHYAVEGHEFYGFNLADYLPYAVTRTWHLQLSVFWIATAWLATGLYLAPMIGGKEPKFQLFGVNFLFYSLLAIVVGSMVGEWLGVMQYFSLWMNFWFGHQGWEYIELGRFWQIYLFIGLMLWVVLMGRGLWPAMSKPNASRQIVIMLFLSVVAIGSFYGAGLMWGTETHMSIVEYWRWWVIHLWVEGFFEVFATTAIAFLFVQLGMIRMSSATYAVIFATVIFLTGGIIGTSHHWYFVGTPTVTITLGSIFSALEVVPLCVIGFEAYEHYRHVKDEGWVQRYKWILIFFIGVAFWNLVGAGLLGFLINPPISLYYTQGLNTTPTHAHAAFFGVYGLLGIGLMLFALRGMANPKAWDDRLLKWGFWLLNIGLAMMVFLALLPAGIAQFIVAVDKGTYFARSAEFMHSDFMELMVWVRVPGDIIFAIGALFIIAFVFKLVLKRNA</sequence>
<dbReference type="Gene3D" id="1.20.210.10">
    <property type="entry name" value="Cytochrome c oxidase-like, subunit I domain"/>
    <property type="match status" value="1"/>
</dbReference>
<dbReference type="GO" id="GO:0016020">
    <property type="term" value="C:membrane"/>
    <property type="evidence" value="ECO:0007669"/>
    <property type="project" value="InterPro"/>
</dbReference>
<dbReference type="GO" id="GO:0020037">
    <property type="term" value="F:heme binding"/>
    <property type="evidence" value="ECO:0007669"/>
    <property type="project" value="InterPro"/>
</dbReference>
<feature type="transmembrane region" description="Helical" evidence="1">
    <location>
        <begin position="547"/>
        <end position="568"/>
    </location>
</feature>
<feature type="transmembrane region" description="Helical" evidence="1">
    <location>
        <begin position="414"/>
        <end position="435"/>
    </location>
</feature>
<proteinExistence type="predicted"/>
<dbReference type="AlphaFoldDB" id="A0A2A4Z450"/>
<feature type="transmembrane region" description="Helical" evidence="1">
    <location>
        <begin position="518"/>
        <end position="541"/>
    </location>
</feature>
<feature type="transmembrane region" description="Helical" evidence="1">
    <location>
        <begin position="331"/>
        <end position="352"/>
    </location>
</feature>
<protein>
    <submittedName>
        <fullName evidence="3">Nitric oxide reductase large subunit</fullName>
    </submittedName>
</protein>
<reference evidence="3" key="2">
    <citation type="journal article" date="2018" name="ISME J.">
        <title>A dynamic microbial community with high functional redundancy inhabits the cold, oxic subseafloor aquifer.</title>
        <authorList>
            <person name="Tully B.J."/>
            <person name="Wheat C.G."/>
            <person name="Glazer B.T."/>
            <person name="Huber J.A."/>
        </authorList>
    </citation>
    <scope>NUCLEOTIDE SEQUENCE</scope>
    <source>
        <strain evidence="3">NORP83</strain>
    </source>
</reference>
<dbReference type="SUPFAM" id="SSF81442">
    <property type="entry name" value="Cytochrome c oxidase subunit I-like"/>
    <property type="match status" value="1"/>
</dbReference>
<reference key="1">
    <citation type="submission" date="2017-08" db="EMBL/GenBank/DDBJ databases">
        <title>A dynamic microbial community with high functional redundancy inhabits the cold, oxic subseafloor aquifer.</title>
        <authorList>
            <person name="Tully B.J."/>
            <person name="Wheat C.G."/>
            <person name="Glazer B.T."/>
            <person name="Huber J.A."/>
        </authorList>
    </citation>
    <scope>NUCLEOTIDE SEQUENCE [LARGE SCALE GENOMIC DNA]</scope>
</reference>
<feature type="transmembrane region" description="Helical" evidence="1">
    <location>
        <begin position="480"/>
        <end position="506"/>
    </location>
</feature>
<evidence type="ECO:0000259" key="2">
    <source>
        <dbReference type="Pfam" id="PF22085"/>
    </source>
</evidence>
<dbReference type="GO" id="GO:0009060">
    <property type="term" value="P:aerobic respiration"/>
    <property type="evidence" value="ECO:0007669"/>
    <property type="project" value="InterPro"/>
</dbReference>
<dbReference type="EMBL" id="NVUS01000007">
    <property type="protein sequence ID" value="PCJ01691.1"/>
    <property type="molecule type" value="Genomic_DNA"/>
</dbReference>
<feature type="transmembrane region" description="Helical" evidence="1">
    <location>
        <begin position="230"/>
        <end position="250"/>
    </location>
</feature>
<evidence type="ECO:0000256" key="1">
    <source>
        <dbReference type="SAM" id="Phobius"/>
    </source>
</evidence>
<keyword evidence="1" id="KW-1133">Transmembrane helix</keyword>
<feature type="transmembrane region" description="Helical" evidence="1">
    <location>
        <begin position="364"/>
        <end position="394"/>
    </location>
</feature>
<dbReference type="PANTHER" id="PTHR10422:SF38">
    <property type="entry name" value="CYTOCHROME B SUBUNIT OF NITRIC OXIDE REDUCTASE"/>
    <property type="match status" value="1"/>
</dbReference>
<keyword evidence="1" id="KW-0472">Membrane</keyword>
<organism evidence="3">
    <name type="scientific">OCS116 cluster bacterium</name>
    <dbReference type="NCBI Taxonomy" id="2030921"/>
    <lineage>
        <taxon>Bacteria</taxon>
        <taxon>Pseudomonadati</taxon>
        <taxon>Pseudomonadota</taxon>
        <taxon>Alphaproteobacteria</taxon>
        <taxon>OCS116 cluster</taxon>
    </lineage>
</organism>
<name>A0A2A4Z450_9PROT</name>
<feature type="domain" description="Nitric oxide reductase subunit B cytochrome c-like" evidence="2">
    <location>
        <begin position="43"/>
        <end position="218"/>
    </location>
</feature>
<dbReference type="InterPro" id="IPR054309">
    <property type="entry name" value="NorB_cytochrome_c-like"/>
</dbReference>
<evidence type="ECO:0000313" key="3">
    <source>
        <dbReference type="EMBL" id="PCJ01691.1"/>
    </source>
</evidence>
<feature type="transmembrane region" description="Helical" evidence="1">
    <location>
        <begin position="286"/>
        <end position="309"/>
    </location>
</feature>
<dbReference type="Pfam" id="PF22085">
    <property type="entry name" value="NorB_cytochrome_c-like"/>
    <property type="match status" value="1"/>
</dbReference>
<feature type="transmembrane region" description="Helical" evidence="1">
    <location>
        <begin position="666"/>
        <end position="693"/>
    </location>
</feature>
<accession>A0A2A4Z450</accession>
<dbReference type="GO" id="GO:0004129">
    <property type="term" value="F:cytochrome-c oxidase activity"/>
    <property type="evidence" value="ECO:0007669"/>
    <property type="project" value="InterPro"/>
</dbReference>
<feature type="transmembrane region" description="Helical" evidence="1">
    <location>
        <begin position="588"/>
        <end position="611"/>
    </location>
</feature>
<dbReference type="InterPro" id="IPR036927">
    <property type="entry name" value="Cyt_c_oxase-like_su1_sf"/>
</dbReference>